<keyword evidence="1" id="KW-0732">Signal</keyword>
<dbReference type="EMBL" id="BPLR01010660">
    <property type="protein sequence ID" value="GIY40798.1"/>
    <property type="molecule type" value="Genomic_DNA"/>
</dbReference>
<evidence type="ECO:0000313" key="3">
    <source>
        <dbReference type="Proteomes" id="UP001054945"/>
    </source>
</evidence>
<organism evidence="2 3">
    <name type="scientific">Caerostris extrusa</name>
    <name type="common">Bark spider</name>
    <name type="synonym">Caerostris bankana</name>
    <dbReference type="NCBI Taxonomy" id="172846"/>
    <lineage>
        <taxon>Eukaryota</taxon>
        <taxon>Metazoa</taxon>
        <taxon>Ecdysozoa</taxon>
        <taxon>Arthropoda</taxon>
        <taxon>Chelicerata</taxon>
        <taxon>Arachnida</taxon>
        <taxon>Araneae</taxon>
        <taxon>Araneomorphae</taxon>
        <taxon>Entelegynae</taxon>
        <taxon>Araneoidea</taxon>
        <taxon>Araneidae</taxon>
        <taxon>Caerostris</taxon>
    </lineage>
</organism>
<dbReference type="Proteomes" id="UP001054945">
    <property type="component" value="Unassembled WGS sequence"/>
</dbReference>
<name>A0AAV4T2D1_CAEEX</name>
<evidence type="ECO:0000256" key="1">
    <source>
        <dbReference type="SAM" id="SignalP"/>
    </source>
</evidence>
<keyword evidence="3" id="KW-1185">Reference proteome</keyword>
<sequence>MQQLTTLRICCKLLPILMEDLLCLSVHPFFCLSCGYFFPPASDFFSDTPTPQISHMLGLEIIMGYGQEGKEPVLQPIPPPLR</sequence>
<proteinExistence type="predicted"/>
<feature type="chain" id="PRO_5043551302" evidence="1">
    <location>
        <begin position="26"/>
        <end position="82"/>
    </location>
</feature>
<accession>A0AAV4T2D1</accession>
<evidence type="ECO:0000313" key="2">
    <source>
        <dbReference type="EMBL" id="GIY40798.1"/>
    </source>
</evidence>
<gene>
    <name evidence="2" type="ORF">CEXT_493041</name>
</gene>
<dbReference type="AlphaFoldDB" id="A0AAV4T2D1"/>
<feature type="signal peptide" evidence="1">
    <location>
        <begin position="1"/>
        <end position="25"/>
    </location>
</feature>
<reference evidence="2 3" key="1">
    <citation type="submission" date="2021-06" db="EMBL/GenBank/DDBJ databases">
        <title>Caerostris extrusa draft genome.</title>
        <authorList>
            <person name="Kono N."/>
            <person name="Arakawa K."/>
        </authorList>
    </citation>
    <scope>NUCLEOTIDE SEQUENCE [LARGE SCALE GENOMIC DNA]</scope>
</reference>
<comment type="caution">
    <text evidence="2">The sequence shown here is derived from an EMBL/GenBank/DDBJ whole genome shotgun (WGS) entry which is preliminary data.</text>
</comment>
<protein>
    <submittedName>
        <fullName evidence="2">Uncharacterized protein</fullName>
    </submittedName>
</protein>